<dbReference type="InterPro" id="IPR050595">
    <property type="entry name" value="Bact_response_regulator"/>
</dbReference>
<dbReference type="Pfam" id="PF00072">
    <property type="entry name" value="Response_reg"/>
    <property type="match status" value="1"/>
</dbReference>
<dbReference type="PROSITE" id="PS50110">
    <property type="entry name" value="RESPONSE_REGULATORY"/>
    <property type="match status" value="2"/>
</dbReference>
<feature type="domain" description="Response regulatory" evidence="3">
    <location>
        <begin position="24"/>
        <end position="138"/>
    </location>
</feature>
<dbReference type="RefSeq" id="WP_123212830.1">
    <property type="nucleotide sequence ID" value="NZ_RJVO01000009.1"/>
</dbReference>
<dbReference type="Gene3D" id="3.40.50.2300">
    <property type="match status" value="2"/>
</dbReference>
<gene>
    <name evidence="4" type="ORF">ED208_15470</name>
</gene>
<dbReference type="EMBL" id="RJVO01000009">
    <property type="protein sequence ID" value="ROH86435.1"/>
    <property type="molecule type" value="Genomic_DNA"/>
</dbReference>
<dbReference type="SUPFAM" id="SSF52172">
    <property type="entry name" value="CheY-like"/>
    <property type="match status" value="2"/>
</dbReference>
<sequence length="342" mass="37361">MNDAESPGTGAGRAVIGLPHFRPTVLLVDDEERILRSLAMLFRLQYEVRVTTDAHEALRIVENERVHVIVSDQKMPIMRGADLLRQVKEKSPHTMRLLLTGYSELDAVVDSVNEGEIFRFLNKPWDANEIRSTVAQAAQIARASFDAPPAPLLEAPPLSAPSSQQLFTGTGSFVAPMASERILVLDDDAEVPRVVQELVGPSQPVLWARSLDEAFALLEREPVGVVVSELEVGGERLTGVLKALKAQHPEVVSMVLTPFQDIGTLVGLINEGQVFRLLPKPIRKGPLAMNLASALKHHRALKAAPKLAQRHVVQPVKAPEEASVAGRLMGFLARLRSRTPAT</sequence>
<comment type="caution">
    <text evidence="4">The sequence shown here is derived from an EMBL/GenBank/DDBJ whole genome shotgun (WGS) entry which is preliminary data.</text>
</comment>
<evidence type="ECO:0000256" key="1">
    <source>
        <dbReference type="ARBA" id="ARBA00022553"/>
    </source>
</evidence>
<dbReference type="CDD" id="cd17569">
    <property type="entry name" value="REC_HupR-like"/>
    <property type="match status" value="1"/>
</dbReference>
<feature type="domain" description="Response regulatory" evidence="3">
    <location>
        <begin position="181"/>
        <end position="295"/>
    </location>
</feature>
<reference evidence="4 5" key="1">
    <citation type="submission" date="2018-10" db="EMBL/GenBank/DDBJ databases">
        <authorList>
            <person name="Chen W.-M."/>
        </authorList>
    </citation>
    <scope>NUCLEOTIDE SEQUENCE [LARGE SCALE GENOMIC DNA]</scope>
    <source>
        <strain evidence="4 5">THS-13</strain>
    </source>
</reference>
<dbReference type="AlphaFoldDB" id="A0A3N0V153"/>
<organism evidence="4 5">
    <name type="scientific">Stagnimonas aquatica</name>
    <dbReference type="NCBI Taxonomy" id="2689987"/>
    <lineage>
        <taxon>Bacteria</taxon>
        <taxon>Pseudomonadati</taxon>
        <taxon>Pseudomonadota</taxon>
        <taxon>Gammaproteobacteria</taxon>
        <taxon>Nevskiales</taxon>
        <taxon>Nevskiaceae</taxon>
        <taxon>Stagnimonas</taxon>
    </lineage>
</organism>
<proteinExistence type="predicted"/>
<dbReference type="SMART" id="SM00448">
    <property type="entry name" value="REC"/>
    <property type="match status" value="2"/>
</dbReference>
<evidence type="ECO:0000313" key="5">
    <source>
        <dbReference type="Proteomes" id="UP000282106"/>
    </source>
</evidence>
<dbReference type="PANTHER" id="PTHR44591">
    <property type="entry name" value="STRESS RESPONSE REGULATOR PROTEIN 1"/>
    <property type="match status" value="1"/>
</dbReference>
<dbReference type="InterPro" id="IPR001789">
    <property type="entry name" value="Sig_transdc_resp-reg_receiver"/>
</dbReference>
<keyword evidence="1 2" id="KW-0597">Phosphoprotein</keyword>
<evidence type="ECO:0000313" key="4">
    <source>
        <dbReference type="EMBL" id="ROH86435.1"/>
    </source>
</evidence>
<dbReference type="Proteomes" id="UP000282106">
    <property type="component" value="Unassembled WGS sequence"/>
</dbReference>
<dbReference type="InterPro" id="IPR011006">
    <property type="entry name" value="CheY-like_superfamily"/>
</dbReference>
<keyword evidence="5" id="KW-1185">Reference proteome</keyword>
<comment type="caution">
    <text evidence="2">Lacks conserved residue(s) required for the propagation of feature annotation.</text>
</comment>
<dbReference type="PANTHER" id="PTHR44591:SF19">
    <property type="entry name" value="TWO-COMPONENT RESPONSE REGULATOR-RELATED"/>
    <property type="match status" value="1"/>
</dbReference>
<accession>A0A3N0V153</accession>
<name>A0A3N0V153_9GAMM</name>
<feature type="modified residue" description="4-aspartylphosphate" evidence="2">
    <location>
        <position position="72"/>
    </location>
</feature>
<evidence type="ECO:0000256" key="2">
    <source>
        <dbReference type="PROSITE-ProRule" id="PRU00169"/>
    </source>
</evidence>
<dbReference type="InParanoid" id="A0A3N0V153"/>
<dbReference type="GO" id="GO:0000160">
    <property type="term" value="P:phosphorelay signal transduction system"/>
    <property type="evidence" value="ECO:0007669"/>
    <property type="project" value="InterPro"/>
</dbReference>
<evidence type="ECO:0000259" key="3">
    <source>
        <dbReference type="PROSITE" id="PS50110"/>
    </source>
</evidence>
<protein>
    <submittedName>
        <fullName evidence="4">Response regulator</fullName>
    </submittedName>
</protein>